<dbReference type="Gene3D" id="3.30.70.560">
    <property type="entry name" value="7,8-Dihydro-6-hydroxymethylpterin-pyrophosphokinase HPPK"/>
    <property type="match status" value="1"/>
</dbReference>
<evidence type="ECO:0000313" key="9">
    <source>
        <dbReference type="EMBL" id="EKE83717.1"/>
    </source>
</evidence>
<feature type="domain" description="7,8-dihydro-6-hydroxymethylpterin-pyrophosphokinase" evidence="8">
    <location>
        <begin position="6"/>
        <end position="129"/>
    </location>
</feature>
<keyword evidence="5 9" id="KW-0418">Kinase</keyword>
<name>K2KAZ9_9GAMM</name>
<sequence>MATILLGIGSNIQPQQHIPAGVLALQGVFAQVAWSRVYQSPAVGFDGADFYNLVLRAQTEQSPQAVVAHCKAIEAQFGKANDAPKFSSRNLDIDLLLYDDWVSHGALDVPRAEICENAFVLRPLAELEPTRQHPTLALDLASLWSQHPQFAQGGELKALPDDWLAQRLAALL</sequence>
<evidence type="ECO:0000256" key="5">
    <source>
        <dbReference type="ARBA" id="ARBA00022777"/>
    </source>
</evidence>
<dbReference type="GO" id="GO:0003848">
    <property type="term" value="F:2-amino-4-hydroxy-6-hydroxymethyldihydropteridine diphosphokinase activity"/>
    <property type="evidence" value="ECO:0007669"/>
    <property type="project" value="UniProtKB-EC"/>
</dbReference>
<dbReference type="OrthoDB" id="9790168at2"/>
<keyword evidence="3" id="KW-0808">Transferase</keyword>
<dbReference type="AlphaFoldDB" id="K2KAZ9"/>
<dbReference type="PANTHER" id="PTHR43071">
    <property type="entry name" value="2-AMINO-4-HYDROXY-6-HYDROXYMETHYLDIHYDROPTERIDINE PYROPHOSPHOKINASE"/>
    <property type="match status" value="1"/>
</dbReference>
<evidence type="ECO:0000256" key="6">
    <source>
        <dbReference type="ARBA" id="ARBA00022840"/>
    </source>
</evidence>
<protein>
    <recommendedName>
        <fullName evidence="2">2-amino-4-hydroxy-6-hydroxymethyldihydropteridine diphosphokinase</fullName>
        <ecNumber evidence="2">2.7.6.3</ecNumber>
    </recommendedName>
</protein>
<comment type="pathway">
    <text evidence="1">Cofactor biosynthesis; tetrahydrofolate biosynthesis; 2-amino-4-hydroxy-6-hydroxymethyl-7,8-dihydropteridine diphosphate from 7,8-dihydroneopterin triphosphate: step 4/4.</text>
</comment>
<dbReference type="EMBL" id="AMRG01000008">
    <property type="protein sequence ID" value="EKE83717.1"/>
    <property type="molecule type" value="Genomic_DNA"/>
</dbReference>
<keyword evidence="6" id="KW-0067">ATP-binding</keyword>
<evidence type="ECO:0000313" key="10">
    <source>
        <dbReference type="Proteomes" id="UP000014115"/>
    </source>
</evidence>
<dbReference type="GO" id="GO:0005524">
    <property type="term" value="F:ATP binding"/>
    <property type="evidence" value="ECO:0007669"/>
    <property type="project" value="UniProtKB-KW"/>
</dbReference>
<comment type="caution">
    <text evidence="9">The sequence shown here is derived from an EMBL/GenBank/DDBJ whole genome shotgun (WGS) entry which is preliminary data.</text>
</comment>
<keyword evidence="10" id="KW-1185">Reference proteome</keyword>
<dbReference type="NCBIfam" id="TIGR01498">
    <property type="entry name" value="folK"/>
    <property type="match status" value="1"/>
</dbReference>
<dbReference type="Proteomes" id="UP000014115">
    <property type="component" value="Unassembled WGS sequence"/>
</dbReference>
<dbReference type="GO" id="GO:0046656">
    <property type="term" value="P:folic acid biosynthetic process"/>
    <property type="evidence" value="ECO:0007669"/>
    <property type="project" value="UniProtKB-KW"/>
</dbReference>
<dbReference type="PANTHER" id="PTHR43071:SF2">
    <property type="entry name" value="2-AMINO-4-HYDROXY-6-HYDROXYMETHYLDIHYDROPTERIDINE PYROPHOSPHOKINASE"/>
    <property type="match status" value="1"/>
</dbReference>
<dbReference type="GO" id="GO:0016301">
    <property type="term" value="F:kinase activity"/>
    <property type="evidence" value="ECO:0007669"/>
    <property type="project" value="UniProtKB-KW"/>
</dbReference>
<dbReference type="Pfam" id="PF01288">
    <property type="entry name" value="HPPK"/>
    <property type="match status" value="1"/>
</dbReference>
<evidence type="ECO:0000256" key="4">
    <source>
        <dbReference type="ARBA" id="ARBA00022741"/>
    </source>
</evidence>
<organism evidence="9 10">
    <name type="scientific">Idiomarina xiamenensis 10-D-4</name>
    <dbReference type="NCBI Taxonomy" id="740709"/>
    <lineage>
        <taxon>Bacteria</taxon>
        <taxon>Pseudomonadati</taxon>
        <taxon>Pseudomonadota</taxon>
        <taxon>Gammaproteobacteria</taxon>
        <taxon>Alteromonadales</taxon>
        <taxon>Idiomarinaceae</taxon>
        <taxon>Idiomarina</taxon>
    </lineage>
</organism>
<dbReference type="RefSeq" id="WP_008488763.1">
    <property type="nucleotide sequence ID" value="NZ_AMRG01000008.1"/>
</dbReference>
<evidence type="ECO:0000256" key="7">
    <source>
        <dbReference type="ARBA" id="ARBA00022909"/>
    </source>
</evidence>
<accession>K2KAZ9</accession>
<dbReference type="InterPro" id="IPR035907">
    <property type="entry name" value="Hppk_sf"/>
</dbReference>
<dbReference type="PATRIC" id="fig|740709.3.peg.1567"/>
<dbReference type="InterPro" id="IPR000550">
    <property type="entry name" value="Hppk"/>
</dbReference>
<dbReference type="EC" id="2.7.6.3" evidence="2"/>
<keyword evidence="4" id="KW-0547">Nucleotide-binding</keyword>
<evidence type="ECO:0000256" key="2">
    <source>
        <dbReference type="ARBA" id="ARBA00013253"/>
    </source>
</evidence>
<evidence type="ECO:0000259" key="8">
    <source>
        <dbReference type="Pfam" id="PF01288"/>
    </source>
</evidence>
<dbReference type="SUPFAM" id="SSF55083">
    <property type="entry name" value="6-hydroxymethyl-7,8-dihydropterin pyrophosphokinase, HPPK"/>
    <property type="match status" value="1"/>
</dbReference>
<evidence type="ECO:0000256" key="1">
    <source>
        <dbReference type="ARBA" id="ARBA00005051"/>
    </source>
</evidence>
<keyword evidence="7" id="KW-0289">Folate biosynthesis</keyword>
<dbReference type="STRING" id="740709.A10D4_07710"/>
<proteinExistence type="predicted"/>
<dbReference type="eggNOG" id="COG0801">
    <property type="taxonomic scope" value="Bacteria"/>
</dbReference>
<evidence type="ECO:0000256" key="3">
    <source>
        <dbReference type="ARBA" id="ARBA00022679"/>
    </source>
</evidence>
<gene>
    <name evidence="9" type="ORF">A10D4_07710</name>
</gene>
<dbReference type="UniPathway" id="UPA00077">
    <property type="reaction ID" value="UER00155"/>
</dbReference>
<reference evidence="9 10" key="1">
    <citation type="journal article" date="2012" name="J. Bacteriol.">
        <title>Genome Sequence of Idiomarina xiamenensis Type Strain 10-D-4.</title>
        <authorList>
            <person name="Lai Q."/>
            <person name="Wang L."/>
            <person name="Wang W."/>
            <person name="Shao Z."/>
        </authorList>
    </citation>
    <scope>NUCLEOTIDE SEQUENCE [LARGE SCALE GENOMIC DNA]</scope>
    <source>
        <strain evidence="9 10">10-D-4</strain>
    </source>
</reference>
<dbReference type="GO" id="GO:0046654">
    <property type="term" value="P:tetrahydrofolate biosynthetic process"/>
    <property type="evidence" value="ECO:0007669"/>
    <property type="project" value="UniProtKB-UniPathway"/>
</dbReference>